<proteinExistence type="predicted"/>
<accession>A0A1D1UFQ2</accession>
<dbReference type="Proteomes" id="UP000186922">
    <property type="component" value="Unassembled WGS sequence"/>
</dbReference>
<dbReference type="AlphaFoldDB" id="A0A1D1UFQ2"/>
<dbReference type="Pfam" id="PF00024">
    <property type="entry name" value="PAN_1"/>
    <property type="match status" value="1"/>
</dbReference>
<gene>
    <name evidence="2" type="primary">RvY_00088-1</name>
    <name evidence="2" type="synonym">RvY_00088.1</name>
    <name evidence="2" type="ORF">RvY_00088</name>
</gene>
<name>A0A1D1UFQ2_RAMVA</name>
<protein>
    <recommendedName>
        <fullName evidence="1">Apple domain-containing protein</fullName>
    </recommendedName>
</protein>
<dbReference type="InterPro" id="IPR003609">
    <property type="entry name" value="Pan_app"/>
</dbReference>
<feature type="domain" description="Apple" evidence="1">
    <location>
        <begin position="36"/>
        <end position="92"/>
    </location>
</feature>
<comment type="caution">
    <text evidence="2">The sequence shown here is derived from an EMBL/GenBank/DDBJ whole genome shotgun (WGS) entry which is preliminary data.</text>
</comment>
<sequence>MESGICRLLAKTAFSASFSFSRNEDIVVAGYSDKQFHHVPGHVYVHAQRTSASVAVPAANTCQHLCHLHPMCDYAQYLKQTNGALNMLCSLMN</sequence>
<keyword evidence="3" id="KW-1185">Reference proteome</keyword>
<organism evidence="2 3">
    <name type="scientific">Ramazzottius varieornatus</name>
    <name type="common">Water bear</name>
    <name type="synonym">Tardigrade</name>
    <dbReference type="NCBI Taxonomy" id="947166"/>
    <lineage>
        <taxon>Eukaryota</taxon>
        <taxon>Metazoa</taxon>
        <taxon>Ecdysozoa</taxon>
        <taxon>Tardigrada</taxon>
        <taxon>Eutardigrada</taxon>
        <taxon>Parachela</taxon>
        <taxon>Hypsibioidea</taxon>
        <taxon>Ramazzottiidae</taxon>
        <taxon>Ramazzottius</taxon>
    </lineage>
</organism>
<reference evidence="2 3" key="1">
    <citation type="journal article" date="2016" name="Nat. Commun.">
        <title>Extremotolerant tardigrade genome and improved radiotolerance of human cultured cells by tardigrade-unique protein.</title>
        <authorList>
            <person name="Hashimoto T."/>
            <person name="Horikawa D.D."/>
            <person name="Saito Y."/>
            <person name="Kuwahara H."/>
            <person name="Kozuka-Hata H."/>
            <person name="Shin-I T."/>
            <person name="Minakuchi Y."/>
            <person name="Ohishi K."/>
            <person name="Motoyama A."/>
            <person name="Aizu T."/>
            <person name="Enomoto A."/>
            <person name="Kondo K."/>
            <person name="Tanaka S."/>
            <person name="Hara Y."/>
            <person name="Koshikawa S."/>
            <person name="Sagara H."/>
            <person name="Miura T."/>
            <person name="Yokobori S."/>
            <person name="Miyagawa K."/>
            <person name="Suzuki Y."/>
            <person name="Kubo T."/>
            <person name="Oyama M."/>
            <person name="Kohara Y."/>
            <person name="Fujiyama A."/>
            <person name="Arakawa K."/>
            <person name="Katayama T."/>
            <person name="Toyoda A."/>
            <person name="Kunieda T."/>
        </authorList>
    </citation>
    <scope>NUCLEOTIDE SEQUENCE [LARGE SCALE GENOMIC DNA]</scope>
    <source>
        <strain evidence="2 3">YOKOZUNA-1</strain>
    </source>
</reference>
<evidence type="ECO:0000313" key="2">
    <source>
        <dbReference type="EMBL" id="GAU87205.1"/>
    </source>
</evidence>
<dbReference type="EMBL" id="BDGG01000001">
    <property type="protein sequence ID" value="GAU87205.1"/>
    <property type="molecule type" value="Genomic_DNA"/>
</dbReference>
<evidence type="ECO:0000313" key="3">
    <source>
        <dbReference type="Proteomes" id="UP000186922"/>
    </source>
</evidence>
<evidence type="ECO:0000259" key="1">
    <source>
        <dbReference type="Pfam" id="PF00024"/>
    </source>
</evidence>